<dbReference type="PANTHER" id="PTHR43235">
    <property type="entry name" value="GLUTAMINE AMIDOTRANSFERASE PB2B2.05-RELATED"/>
    <property type="match status" value="1"/>
</dbReference>
<sequence>MKPKIAIVANQYEFAENVFHNHPASYVPQFFLDAIAKVGGLPFILPLTNPEETADYVAQFDGFLLTGGQGVSPFLYGEEPLPKMGQTSLKRDRFEINLVKSVAKTDKPLLGVCRGMQVLNVALNGKLYQNLIYRDRPQIKHMQIPTDDSQPSHYVYTQPDNFLRDIFGEKVLVNSLHQQAVKTTGDDLTVIARSSDDVVEGVWSQDKDHRFFGVQWHPEMLVDYDARNLQIFERLVKLAKAKTSV</sequence>
<dbReference type="PATRIC" id="fig|1423734.3.peg.2491"/>
<keyword evidence="2" id="KW-1185">Reference proteome</keyword>
<dbReference type="GO" id="GO:0006598">
    <property type="term" value="P:polyamine catabolic process"/>
    <property type="evidence" value="ECO:0007669"/>
    <property type="project" value="TreeGrafter"/>
</dbReference>
<dbReference type="PANTHER" id="PTHR43235:SF1">
    <property type="entry name" value="GLUTAMINE AMIDOTRANSFERASE PB2B2.05-RELATED"/>
    <property type="match status" value="1"/>
</dbReference>
<reference evidence="1 2" key="1">
    <citation type="journal article" date="2015" name="Genome Announc.">
        <title>Expanding the biotechnology potential of lactobacilli through comparative genomics of 213 strains and associated genera.</title>
        <authorList>
            <person name="Sun Z."/>
            <person name="Harris H.M."/>
            <person name="McCann A."/>
            <person name="Guo C."/>
            <person name="Argimon S."/>
            <person name="Zhang W."/>
            <person name="Yang X."/>
            <person name="Jeffery I.B."/>
            <person name="Cooney J.C."/>
            <person name="Kagawa T.F."/>
            <person name="Liu W."/>
            <person name="Song Y."/>
            <person name="Salvetti E."/>
            <person name="Wrobel A."/>
            <person name="Rasinkangas P."/>
            <person name="Parkhill J."/>
            <person name="Rea M.C."/>
            <person name="O'Sullivan O."/>
            <person name="Ritari J."/>
            <person name="Douillard F.P."/>
            <person name="Paul Ross R."/>
            <person name="Yang R."/>
            <person name="Briner A.E."/>
            <person name="Felis G.E."/>
            <person name="de Vos W.M."/>
            <person name="Barrangou R."/>
            <person name="Klaenhammer T.R."/>
            <person name="Caufield P.W."/>
            <person name="Cui Y."/>
            <person name="Zhang H."/>
            <person name="O'Toole P.W."/>
        </authorList>
    </citation>
    <scope>NUCLEOTIDE SEQUENCE [LARGE SCALE GENOMIC DNA]</scope>
    <source>
        <strain evidence="1 2">DSM 18527</strain>
    </source>
</reference>
<comment type="caution">
    <text evidence="1">The sequence shown here is derived from an EMBL/GenBank/DDBJ whole genome shotgun (WGS) entry which is preliminary data.</text>
</comment>
<evidence type="ECO:0000313" key="2">
    <source>
        <dbReference type="Proteomes" id="UP000051236"/>
    </source>
</evidence>
<dbReference type="AlphaFoldDB" id="X0PDE9"/>
<dbReference type="Pfam" id="PF07722">
    <property type="entry name" value="Peptidase_C26"/>
    <property type="match status" value="1"/>
</dbReference>
<dbReference type="GO" id="GO:0005829">
    <property type="term" value="C:cytosol"/>
    <property type="evidence" value="ECO:0007669"/>
    <property type="project" value="TreeGrafter"/>
</dbReference>
<dbReference type="InterPro" id="IPR029062">
    <property type="entry name" value="Class_I_gatase-like"/>
</dbReference>
<accession>X0PDE9</accession>
<dbReference type="Gene3D" id="3.40.50.880">
    <property type="match status" value="1"/>
</dbReference>
<dbReference type="STRING" id="1423734.FC83_GL002457"/>
<proteinExistence type="predicted"/>
<dbReference type="EMBL" id="AZGA01000002">
    <property type="protein sequence ID" value="KRM36584.1"/>
    <property type="molecule type" value="Genomic_DNA"/>
</dbReference>
<evidence type="ECO:0000313" key="1">
    <source>
        <dbReference type="EMBL" id="KRM36584.1"/>
    </source>
</evidence>
<dbReference type="OrthoDB" id="9813383at2"/>
<gene>
    <name evidence="1" type="ORF">FC83_GL002457</name>
</gene>
<organism evidence="1 2">
    <name type="scientific">Agrilactobacillus composti DSM 18527 = JCM 14202</name>
    <dbReference type="NCBI Taxonomy" id="1423734"/>
    <lineage>
        <taxon>Bacteria</taxon>
        <taxon>Bacillati</taxon>
        <taxon>Bacillota</taxon>
        <taxon>Bacilli</taxon>
        <taxon>Lactobacillales</taxon>
        <taxon>Lactobacillaceae</taxon>
        <taxon>Agrilactobacillus</taxon>
    </lineage>
</organism>
<dbReference type="GO" id="GO:0033969">
    <property type="term" value="F:gamma-glutamyl-gamma-aminobutyrate hydrolase activity"/>
    <property type="evidence" value="ECO:0007669"/>
    <property type="project" value="TreeGrafter"/>
</dbReference>
<dbReference type="RefSeq" id="WP_035451652.1">
    <property type="nucleotide sequence ID" value="NZ_AZGA01000002.1"/>
</dbReference>
<dbReference type="InterPro" id="IPR011697">
    <property type="entry name" value="Peptidase_C26"/>
</dbReference>
<dbReference type="PROSITE" id="PS51273">
    <property type="entry name" value="GATASE_TYPE_1"/>
    <property type="match status" value="1"/>
</dbReference>
<protein>
    <submittedName>
        <fullName evidence="1">Peptidase C26</fullName>
    </submittedName>
</protein>
<dbReference type="SUPFAM" id="SSF52317">
    <property type="entry name" value="Class I glutamine amidotransferase-like"/>
    <property type="match status" value="1"/>
</dbReference>
<dbReference type="CDD" id="cd01745">
    <property type="entry name" value="GATase1_2"/>
    <property type="match status" value="1"/>
</dbReference>
<dbReference type="Proteomes" id="UP000051236">
    <property type="component" value="Unassembled WGS sequence"/>
</dbReference>
<name>X0PDE9_9LACO</name>
<dbReference type="eggNOG" id="COG2071">
    <property type="taxonomic scope" value="Bacteria"/>
</dbReference>
<dbReference type="InterPro" id="IPR044668">
    <property type="entry name" value="PuuD-like"/>
</dbReference>